<gene>
    <name evidence="2" type="ORF">SCD90_00415</name>
</gene>
<accession>A0ABU4RI54</accession>
<dbReference type="Pfam" id="PF04964">
    <property type="entry name" value="Flp_Fap"/>
    <property type="match status" value="1"/>
</dbReference>
<name>A0ABU4RI54_9HYPH</name>
<dbReference type="InterPro" id="IPR007047">
    <property type="entry name" value="Flp_Fap"/>
</dbReference>
<proteinExistence type="predicted"/>
<dbReference type="Proteomes" id="UP001274321">
    <property type="component" value="Unassembled WGS sequence"/>
</dbReference>
<dbReference type="EMBL" id="JAXAFJ010000001">
    <property type="protein sequence ID" value="MDX6804512.1"/>
    <property type="molecule type" value="Genomic_DNA"/>
</dbReference>
<organism evidence="2 3">
    <name type="scientific">Terrihabitans rhizophilus</name>
    <dbReference type="NCBI Taxonomy" id="3092662"/>
    <lineage>
        <taxon>Bacteria</taxon>
        <taxon>Pseudomonadati</taxon>
        <taxon>Pseudomonadota</taxon>
        <taxon>Alphaproteobacteria</taxon>
        <taxon>Hyphomicrobiales</taxon>
        <taxon>Terrihabitans</taxon>
    </lineage>
</organism>
<dbReference type="RefSeq" id="WP_319842638.1">
    <property type="nucleotide sequence ID" value="NZ_JAXAFJ010000001.1"/>
</dbReference>
<sequence length="69" mass="6781">MTLFSRFKKNESGATAIEYALIAAIVGIGLIAIMGTLVGNLETGFGNLGGQIANVPAPGGTGGTGGTNQ</sequence>
<reference evidence="2 3" key="1">
    <citation type="submission" date="2023-11" db="EMBL/GenBank/DDBJ databases">
        <authorList>
            <person name="Bao R."/>
        </authorList>
    </citation>
    <scope>NUCLEOTIDE SEQUENCE [LARGE SCALE GENOMIC DNA]</scope>
    <source>
        <strain evidence="2 3">PJ23</strain>
    </source>
</reference>
<keyword evidence="1" id="KW-1133">Transmembrane helix</keyword>
<protein>
    <submittedName>
        <fullName evidence="2">Flp family type IVb pilin</fullName>
    </submittedName>
</protein>
<comment type="caution">
    <text evidence="2">The sequence shown here is derived from an EMBL/GenBank/DDBJ whole genome shotgun (WGS) entry which is preliminary data.</text>
</comment>
<evidence type="ECO:0000313" key="3">
    <source>
        <dbReference type="Proteomes" id="UP001274321"/>
    </source>
</evidence>
<keyword evidence="1" id="KW-0812">Transmembrane</keyword>
<feature type="transmembrane region" description="Helical" evidence="1">
    <location>
        <begin position="20"/>
        <end position="38"/>
    </location>
</feature>
<evidence type="ECO:0000313" key="2">
    <source>
        <dbReference type="EMBL" id="MDX6804512.1"/>
    </source>
</evidence>
<keyword evidence="1" id="KW-0472">Membrane</keyword>
<evidence type="ECO:0000256" key="1">
    <source>
        <dbReference type="SAM" id="Phobius"/>
    </source>
</evidence>
<keyword evidence="3" id="KW-1185">Reference proteome</keyword>